<name>A0A8J8GBH9_9FLAO</name>
<dbReference type="RefSeq" id="WP_173780704.1">
    <property type="nucleotide sequence ID" value="NZ_JABSNO010000067.1"/>
</dbReference>
<comment type="caution">
    <text evidence="1">The sequence shown here is derived from an EMBL/GenBank/DDBJ whole genome shotgun (WGS) entry which is preliminary data.</text>
</comment>
<sequence length="121" mass="13674">MKLLLLSRTENGEPTFSVISTLHLSSTVFVDPKTFMNNFNRDGNYFMPSKLFAHDHNHPANTLPSGYIIRNGKIIPQPSFVNGSRGLVDYHNTVDNSFNGVKFRVYTRGKYINYDSNGGNE</sequence>
<reference evidence="1" key="1">
    <citation type="submission" date="2020-05" db="EMBL/GenBank/DDBJ databases">
        <title>Genomic Encyclopedia of Type Strains, Phase IV (KMG-V): Genome sequencing to study the core and pangenomes of soil and plant-associated prokaryotes.</title>
        <authorList>
            <person name="Whitman W."/>
        </authorList>
    </citation>
    <scope>NUCLEOTIDE SEQUENCE</scope>
    <source>
        <strain evidence="1">16F</strain>
    </source>
</reference>
<dbReference type="AlphaFoldDB" id="A0A8J8GBH9"/>
<protein>
    <submittedName>
        <fullName evidence="1">Uncharacterized protein</fullName>
    </submittedName>
</protein>
<gene>
    <name evidence="1" type="ORF">HNQ03_003296</name>
</gene>
<organism evidence="1 2">
    <name type="scientific">Frigoriflavimonas asaccharolytica</name>
    <dbReference type="NCBI Taxonomy" id="2735899"/>
    <lineage>
        <taxon>Bacteria</taxon>
        <taxon>Pseudomonadati</taxon>
        <taxon>Bacteroidota</taxon>
        <taxon>Flavobacteriia</taxon>
        <taxon>Flavobacteriales</taxon>
        <taxon>Weeksellaceae</taxon>
        <taxon>Frigoriflavimonas</taxon>
    </lineage>
</organism>
<dbReference type="EMBL" id="JABSNO010000067">
    <property type="protein sequence ID" value="NRS94190.1"/>
    <property type="molecule type" value="Genomic_DNA"/>
</dbReference>
<evidence type="ECO:0000313" key="1">
    <source>
        <dbReference type="EMBL" id="NRS94190.1"/>
    </source>
</evidence>
<dbReference type="Proteomes" id="UP000610746">
    <property type="component" value="Unassembled WGS sequence"/>
</dbReference>
<accession>A0A8J8GBH9</accession>
<proteinExistence type="predicted"/>
<keyword evidence="2" id="KW-1185">Reference proteome</keyword>
<evidence type="ECO:0000313" key="2">
    <source>
        <dbReference type="Proteomes" id="UP000610746"/>
    </source>
</evidence>